<organism evidence="1 2">
    <name type="scientific">Aspergillus melleus</name>
    <dbReference type="NCBI Taxonomy" id="138277"/>
    <lineage>
        <taxon>Eukaryota</taxon>
        <taxon>Fungi</taxon>
        <taxon>Dikarya</taxon>
        <taxon>Ascomycota</taxon>
        <taxon>Pezizomycotina</taxon>
        <taxon>Eurotiomycetes</taxon>
        <taxon>Eurotiomycetidae</taxon>
        <taxon>Eurotiales</taxon>
        <taxon>Aspergillaceae</taxon>
        <taxon>Aspergillus</taxon>
        <taxon>Aspergillus subgen. Circumdati</taxon>
    </lineage>
</organism>
<reference evidence="1 2" key="1">
    <citation type="journal article" date="2023" name="ACS Omega">
        <title>Identification of the Neoaspergillic Acid Biosynthesis Gene Cluster by Establishing an In Vitro CRISPR-Ribonucleoprotein Genetic System in Aspergillus melleus.</title>
        <authorList>
            <person name="Yuan B."/>
            <person name="Grau M.F."/>
            <person name="Murata R.M."/>
            <person name="Torok T."/>
            <person name="Venkateswaran K."/>
            <person name="Stajich J.E."/>
            <person name="Wang C.C.C."/>
        </authorList>
    </citation>
    <scope>NUCLEOTIDE SEQUENCE [LARGE SCALE GENOMIC DNA]</scope>
    <source>
        <strain evidence="1 2">IMV 1140</strain>
    </source>
</reference>
<keyword evidence="2" id="KW-1185">Reference proteome</keyword>
<proteinExistence type="predicted"/>
<evidence type="ECO:0000313" key="2">
    <source>
        <dbReference type="Proteomes" id="UP001177260"/>
    </source>
</evidence>
<sequence>MQELLESSEAQNGDLQITVAVRQPDQAEMFSSKGVRAILITGLDDADGLENAARDHDIVINAGTGQHTEAPKALIRGLGTRKQQTGQEGHFIHLSGTTNIAVPNITPSPYQLRDFSDEDDDLYEYEKSRAAEDPYGQRVADVVAIEEGIRFNVKTYIVMPPTVYGHGTGWFKKQSHQIPTLIRSAMKSGHAEYIGTGEVQLGHVHVTDLARLFGLLATKVVAGETVPSGRQGYYFTNSGSHTWLDVATLIGKAGFDLGVLESPLPRSISLEEGAVRFADGDVKFAEACFASRAFGLGWKPLHTEEDFKDSIRTTFEEIHNGGV</sequence>
<protein>
    <submittedName>
        <fullName evidence="1">Uncharacterized protein</fullName>
    </submittedName>
</protein>
<comment type="caution">
    <text evidence="1">The sequence shown here is derived from an EMBL/GenBank/DDBJ whole genome shotgun (WGS) entry which is preliminary data.</text>
</comment>
<accession>A0ACC3AXE1</accession>
<name>A0ACC3AXE1_9EURO</name>
<evidence type="ECO:0000313" key="1">
    <source>
        <dbReference type="EMBL" id="KAK1142352.1"/>
    </source>
</evidence>
<dbReference type="EMBL" id="JAOPJF010000051">
    <property type="protein sequence ID" value="KAK1142352.1"/>
    <property type="molecule type" value="Genomic_DNA"/>
</dbReference>
<dbReference type="Proteomes" id="UP001177260">
    <property type="component" value="Unassembled WGS sequence"/>
</dbReference>
<gene>
    <name evidence="1" type="ORF">N8T08_007904</name>
</gene>